<dbReference type="Proteomes" id="UP000231252">
    <property type="component" value="Unassembled WGS sequence"/>
</dbReference>
<sequence length="79" mass="8764">MLASLLLFPQMKFDSKLAKLLSEFCLNVAVASFIAGFITPTAVGSISGFLLLLTKYVLIATLFLFSSWKFAKLERKTQL</sequence>
<reference evidence="3" key="1">
    <citation type="submission" date="2017-09" db="EMBL/GenBank/DDBJ databases">
        <title>Depth-based differentiation of microbial function through sediment-hosted aquifers and enrichment of novel symbionts in the deep terrestrial subsurface.</title>
        <authorList>
            <person name="Probst A.J."/>
            <person name="Ladd B."/>
            <person name="Jarett J.K."/>
            <person name="Geller-Mcgrath D.E."/>
            <person name="Sieber C.M.K."/>
            <person name="Emerson J.B."/>
            <person name="Anantharaman K."/>
            <person name="Thomas B.C."/>
            <person name="Malmstrom R."/>
            <person name="Stieglmeier M."/>
            <person name="Klingl A."/>
            <person name="Woyke T."/>
            <person name="Ryan C.M."/>
            <person name="Banfield J.F."/>
        </authorList>
    </citation>
    <scope>NUCLEOTIDE SEQUENCE [LARGE SCALE GENOMIC DNA]</scope>
</reference>
<evidence type="ECO:0000313" key="2">
    <source>
        <dbReference type="EMBL" id="PIS22145.1"/>
    </source>
</evidence>
<dbReference type="EMBL" id="PEYU01000076">
    <property type="protein sequence ID" value="PIS22145.1"/>
    <property type="molecule type" value="Genomic_DNA"/>
</dbReference>
<keyword evidence="1" id="KW-0472">Membrane</keyword>
<comment type="caution">
    <text evidence="2">The sequence shown here is derived from an EMBL/GenBank/DDBJ whole genome shotgun (WGS) entry which is preliminary data.</text>
</comment>
<feature type="transmembrane region" description="Helical" evidence="1">
    <location>
        <begin position="20"/>
        <end position="39"/>
    </location>
</feature>
<keyword evidence="1" id="KW-1133">Transmembrane helix</keyword>
<evidence type="ECO:0000313" key="3">
    <source>
        <dbReference type="Proteomes" id="UP000231252"/>
    </source>
</evidence>
<proteinExistence type="predicted"/>
<organism evidence="2 3">
    <name type="scientific">candidate division WWE3 bacterium CG08_land_8_20_14_0_20_41_10</name>
    <dbReference type="NCBI Taxonomy" id="1975085"/>
    <lineage>
        <taxon>Bacteria</taxon>
        <taxon>Katanobacteria</taxon>
    </lineage>
</organism>
<evidence type="ECO:0000256" key="1">
    <source>
        <dbReference type="SAM" id="Phobius"/>
    </source>
</evidence>
<feature type="transmembrane region" description="Helical" evidence="1">
    <location>
        <begin position="45"/>
        <end position="65"/>
    </location>
</feature>
<keyword evidence="1" id="KW-0812">Transmembrane</keyword>
<dbReference type="AlphaFoldDB" id="A0A2H0XBF3"/>
<accession>A0A2H0XBF3</accession>
<protein>
    <submittedName>
        <fullName evidence="2">Uncharacterized protein</fullName>
    </submittedName>
</protein>
<name>A0A2H0XBF3_UNCKA</name>
<gene>
    <name evidence="2" type="ORF">COT50_03370</name>
</gene>